<feature type="non-terminal residue" evidence="2">
    <location>
        <position position="1"/>
    </location>
</feature>
<dbReference type="SUPFAM" id="SSF63829">
    <property type="entry name" value="Calcium-dependent phosphotriesterase"/>
    <property type="match status" value="1"/>
</dbReference>
<reference evidence="2" key="1">
    <citation type="submission" date="2018-05" db="EMBL/GenBank/DDBJ databases">
        <authorList>
            <person name="Lanie J.A."/>
            <person name="Ng W.-L."/>
            <person name="Kazmierczak K.M."/>
            <person name="Andrzejewski T.M."/>
            <person name="Davidsen T.M."/>
            <person name="Wayne K.J."/>
            <person name="Tettelin H."/>
            <person name="Glass J.I."/>
            <person name="Rusch D."/>
            <person name="Podicherti R."/>
            <person name="Tsui H.-C.T."/>
            <person name="Winkler M.E."/>
        </authorList>
    </citation>
    <scope>NUCLEOTIDE SEQUENCE</scope>
</reference>
<evidence type="ECO:0008006" key="3">
    <source>
        <dbReference type="Google" id="ProtNLM"/>
    </source>
</evidence>
<dbReference type="PANTHER" id="PTHR24104">
    <property type="entry name" value="E3 UBIQUITIN-PROTEIN LIGASE NHLRC1-RELATED"/>
    <property type="match status" value="1"/>
</dbReference>
<dbReference type="AlphaFoldDB" id="A0A382TD87"/>
<dbReference type="EMBL" id="UINC01135274">
    <property type="protein sequence ID" value="SVD19318.1"/>
    <property type="molecule type" value="Genomic_DNA"/>
</dbReference>
<dbReference type="InterPro" id="IPR001258">
    <property type="entry name" value="NHL_repeat"/>
</dbReference>
<sequence>GDGVPTFEVDPFWPKPLPNHWVLGSAIGVTVDAEDHVWIVHRGNGAPSTEHGAAQNPPTGECCLPAPNVLEFDQEGNLLSSWGGPGDGYDWPQSNHGIGVDPMGNLWIGGNGDDDAHILVFAQDGTFLKQFGTPGGNNGSLDRENYGRVAKISFDASANEAYIADGYLNKRVAVLDITTGALKRYWGAYGNEPDDTNLGPYNPDDPPAQQFRNPVHAADPSNDGLVYVCDRPNNRIQVFQSDGTFVKEQVIAKNTLGGGSTWDVAFSKDPEQKFLYLADGQNMKVHVLLRETLETLTTFGDGG</sequence>
<name>A0A382TD87_9ZZZZ</name>
<dbReference type="GO" id="GO:0008270">
    <property type="term" value="F:zinc ion binding"/>
    <property type="evidence" value="ECO:0007669"/>
    <property type="project" value="UniProtKB-KW"/>
</dbReference>
<dbReference type="PANTHER" id="PTHR24104:SF25">
    <property type="entry name" value="PROTEIN LIN-41"/>
    <property type="match status" value="1"/>
</dbReference>
<dbReference type="PROSITE" id="PS51125">
    <property type="entry name" value="NHL"/>
    <property type="match status" value="1"/>
</dbReference>
<organism evidence="2">
    <name type="scientific">marine metagenome</name>
    <dbReference type="NCBI Taxonomy" id="408172"/>
    <lineage>
        <taxon>unclassified sequences</taxon>
        <taxon>metagenomes</taxon>
        <taxon>ecological metagenomes</taxon>
    </lineage>
</organism>
<dbReference type="InterPro" id="IPR050952">
    <property type="entry name" value="TRIM-NHL_E3_ligases"/>
</dbReference>
<gene>
    <name evidence="2" type="ORF">METZ01_LOCUS372172</name>
</gene>
<evidence type="ECO:0000256" key="1">
    <source>
        <dbReference type="ARBA" id="ARBA00022737"/>
    </source>
</evidence>
<dbReference type="InterPro" id="IPR011042">
    <property type="entry name" value="6-blade_b-propeller_TolB-like"/>
</dbReference>
<accession>A0A382TD87</accession>
<evidence type="ECO:0000313" key="2">
    <source>
        <dbReference type="EMBL" id="SVD19318.1"/>
    </source>
</evidence>
<keyword evidence="1" id="KW-0677">Repeat</keyword>
<protein>
    <recommendedName>
        <fullName evidence="3">Peptidylamidoglycolate lyase</fullName>
    </recommendedName>
</protein>
<dbReference type="Gene3D" id="2.120.10.30">
    <property type="entry name" value="TolB, C-terminal domain"/>
    <property type="match status" value="1"/>
</dbReference>
<dbReference type="Pfam" id="PF01436">
    <property type="entry name" value="NHL"/>
    <property type="match status" value="1"/>
</dbReference>
<feature type="non-terminal residue" evidence="2">
    <location>
        <position position="303"/>
    </location>
</feature>
<proteinExistence type="predicted"/>